<dbReference type="Pfam" id="PF01593">
    <property type="entry name" value="Amino_oxidase"/>
    <property type="match status" value="1"/>
</dbReference>
<accession>G8XGX9</accession>
<dbReference type="Gene3D" id="3.90.660.10">
    <property type="match status" value="1"/>
</dbReference>
<dbReference type="RefSeq" id="WP_014151569.1">
    <property type="nucleotide sequence ID" value="NC_016113.1"/>
</dbReference>
<accession>F8JJ85</accession>
<dbReference type="SUPFAM" id="SSF54373">
    <property type="entry name" value="FAD-linked reductases, C-terminal domain"/>
    <property type="match status" value="1"/>
</dbReference>
<dbReference type="OrthoDB" id="337830at2"/>
<comment type="cofactor">
    <cofactor evidence="1">
        <name>FAD</name>
        <dbReference type="ChEBI" id="CHEBI:57692"/>
    </cofactor>
</comment>
<feature type="binding site" evidence="4">
    <location>
        <position position="17"/>
    </location>
    <ligand>
        <name>FAD</name>
        <dbReference type="ChEBI" id="CHEBI:57692"/>
    </ligand>
</feature>
<feature type="binding site" evidence="4">
    <location>
        <position position="425"/>
    </location>
    <ligand>
        <name>FAD</name>
        <dbReference type="ChEBI" id="CHEBI:57692"/>
    </ligand>
</feature>
<reference evidence="7" key="1">
    <citation type="submission" date="2011-12" db="EMBL/GenBank/DDBJ databases">
        <title>Complete genome sequence of Streptomyces cattleya strain DSM 46488.</title>
        <authorList>
            <person name="Ou H.-Y."/>
            <person name="Li P."/>
            <person name="Zhao C."/>
            <person name="O'Hagan D."/>
            <person name="Deng Z."/>
        </authorList>
    </citation>
    <scope>NUCLEOTIDE SEQUENCE [LARGE SCALE GENOMIC DNA]</scope>
    <source>
        <strain evidence="7">ATCC 35852 / DSM 46488 / JCM 4925 / NBRC 14057 / NRRL 8057</strain>
        <plasmid evidence="7">Plasmid pSCATT</plasmid>
    </source>
</reference>
<feature type="binding site" evidence="4">
    <location>
        <position position="236"/>
    </location>
    <ligand>
        <name>FAD</name>
        <dbReference type="ChEBI" id="CHEBI:57692"/>
    </ligand>
</feature>
<dbReference type="PANTHER" id="PTHR43563">
    <property type="entry name" value="AMINE OXIDASE"/>
    <property type="match status" value="1"/>
</dbReference>
<organism evidence="6 7">
    <name type="scientific">Streptantibioticus cattleyicolor (strain ATCC 35852 / DSM 46488 / JCM 4925 / NBRC 14057 / NRRL 8057)</name>
    <name type="common">Streptomyces cattleya</name>
    <dbReference type="NCBI Taxonomy" id="1003195"/>
    <lineage>
        <taxon>Bacteria</taxon>
        <taxon>Bacillati</taxon>
        <taxon>Actinomycetota</taxon>
        <taxon>Actinomycetes</taxon>
        <taxon>Kitasatosporales</taxon>
        <taxon>Streptomycetaceae</taxon>
        <taxon>Streptantibioticus</taxon>
    </lineage>
</organism>
<dbReference type="GO" id="GO:0016491">
    <property type="term" value="F:oxidoreductase activity"/>
    <property type="evidence" value="ECO:0007669"/>
    <property type="project" value="UniProtKB-KW"/>
</dbReference>
<dbReference type="PATRIC" id="fig|1003195.11.peg.1078"/>
<dbReference type="HOGENOM" id="CLU_004498_0_4_11"/>
<dbReference type="EMBL" id="CP003229">
    <property type="protein sequence ID" value="AEW98806.1"/>
    <property type="molecule type" value="Genomic_DNA"/>
</dbReference>
<dbReference type="InterPro" id="IPR002937">
    <property type="entry name" value="Amino_oxidase"/>
</dbReference>
<feature type="binding site" evidence="4">
    <location>
        <position position="342"/>
    </location>
    <ligand>
        <name>substrate</name>
    </ligand>
</feature>
<keyword evidence="3" id="KW-0560">Oxidoreductase</keyword>
<evidence type="ECO:0000256" key="1">
    <source>
        <dbReference type="ARBA" id="ARBA00001974"/>
    </source>
</evidence>
<protein>
    <submittedName>
        <fullName evidence="6">Amine oxidase</fullName>
    </submittedName>
</protein>
<dbReference type="SUPFAM" id="SSF51905">
    <property type="entry name" value="FAD/NAD(P)-binding domain"/>
    <property type="match status" value="1"/>
</dbReference>
<comment type="similarity">
    <text evidence="2">Belongs to the flavin monoamine oxidase family.</text>
</comment>
<evidence type="ECO:0000313" key="6">
    <source>
        <dbReference type="EMBL" id="AEW98806.1"/>
    </source>
</evidence>
<feature type="domain" description="Amine oxidase" evidence="5">
    <location>
        <begin position="16"/>
        <end position="449"/>
    </location>
</feature>
<evidence type="ECO:0000259" key="5">
    <source>
        <dbReference type="Pfam" id="PF01593"/>
    </source>
</evidence>
<name>F8JJ85_STREN</name>
<proteinExistence type="inferred from homology"/>
<dbReference type="InterPro" id="IPR050703">
    <property type="entry name" value="Flavin_MAO"/>
</dbReference>
<geneLocation type="plasmid" evidence="6 7">
    <name>pSCATT</name>
</geneLocation>
<dbReference type="Gene3D" id="1.10.405.10">
    <property type="entry name" value="Guanine Nucleotide Dissociation Inhibitor, domain 1"/>
    <property type="match status" value="1"/>
</dbReference>
<feature type="binding site" evidence="4">
    <location>
        <begin position="36"/>
        <end position="37"/>
    </location>
    <ligand>
        <name>FAD</name>
        <dbReference type="ChEBI" id="CHEBI:57692"/>
    </ligand>
</feature>
<sequence>MTTPVHSDVVVVGAGISGLVAARRIAEAGYRVRVVEARDRVGGRTLNADLGDGQVAEVGGQFTGPGQDAIQRVAAELGVTTYATHDTGTHLLDLGGRIRPWSVSEPWIGPAASLSFLAAQRRLNRMAATVPPHEPWRAPRAREWDAETLGGWMRRHVPVPRARVLLAMAVRAVWAFEPEDVSLLHVLACVNAGDGLQRLMRTRDGAQQDRFTGGSQRISELLADGLPEPPLLRHPVRRVVQDGTGVTVHTGPGTLLRADRVVVAVPPQLAARIAFEPRMPPGREQLLARSPQGTALKYLAVYDEPFWRAAGFSGQVASDRAPVASAFDNTPPAGRPGVLLGFAVGGPARRLLELPPPVRQERVLASFARWFGERARTPRQVIVGSWSEEEWTRGCYAGYLTPGAWTAHGHLLREPHGRVHWAGSETATRWIGFMDGAVTAGERAAAEVLTATAARPAPVGARDGRSG</sequence>
<evidence type="ECO:0000256" key="3">
    <source>
        <dbReference type="ARBA" id="ARBA00023002"/>
    </source>
</evidence>
<keyword evidence="7" id="KW-1185">Reference proteome</keyword>
<dbReference type="KEGG" id="sct:SCAT_p1120"/>
<dbReference type="PRINTS" id="PR00757">
    <property type="entry name" value="AMINEOXDASEF"/>
</dbReference>
<keyword evidence="6" id="KW-0614">Plasmid</keyword>
<dbReference type="Proteomes" id="UP000007842">
    <property type="component" value="Plasmid pSCATT"/>
</dbReference>
<dbReference type="KEGG" id="scy:SCATT_p06130"/>
<evidence type="ECO:0000313" key="7">
    <source>
        <dbReference type="Proteomes" id="UP000007842"/>
    </source>
</evidence>
<dbReference type="Gene3D" id="3.50.50.60">
    <property type="entry name" value="FAD/NAD(P)-binding domain"/>
    <property type="match status" value="1"/>
</dbReference>
<dbReference type="PANTHER" id="PTHR43563:SF1">
    <property type="entry name" value="AMINE OXIDASE [FLAVIN-CONTAINING] B"/>
    <property type="match status" value="1"/>
</dbReference>
<dbReference type="AlphaFoldDB" id="F8JJ85"/>
<dbReference type="InterPro" id="IPR036188">
    <property type="entry name" value="FAD/NAD-bd_sf"/>
</dbReference>
<gene>
    <name evidence="6" type="ordered locus">SCATT_p06130</name>
</gene>
<dbReference type="InterPro" id="IPR001613">
    <property type="entry name" value="Flavin_amine_oxidase"/>
</dbReference>
<evidence type="ECO:0000256" key="4">
    <source>
        <dbReference type="PIRSR" id="PIRSR601613-1"/>
    </source>
</evidence>
<evidence type="ECO:0000256" key="2">
    <source>
        <dbReference type="ARBA" id="ARBA00005995"/>
    </source>
</evidence>